<keyword evidence="5 10" id="KW-1133">Transmembrane helix</keyword>
<dbReference type="OrthoDB" id="5326588at2759"/>
<evidence type="ECO:0000256" key="10">
    <source>
        <dbReference type="SAM" id="Phobius"/>
    </source>
</evidence>
<dbReference type="GO" id="GO:0050613">
    <property type="term" value="F:Delta14-sterol reductase activity"/>
    <property type="evidence" value="ECO:0007669"/>
    <property type="project" value="TreeGrafter"/>
</dbReference>
<gene>
    <name evidence="11" type="primary">LBR</name>
    <name evidence="11" type="ORF">E2C01_027943</name>
</gene>
<reference evidence="11 12" key="1">
    <citation type="submission" date="2019-05" db="EMBL/GenBank/DDBJ databases">
        <title>Another draft genome of Portunus trituberculatus and its Hox gene families provides insights of decapod evolution.</title>
        <authorList>
            <person name="Jeong J.-H."/>
            <person name="Song I."/>
            <person name="Kim S."/>
            <person name="Choi T."/>
            <person name="Kim D."/>
            <person name="Ryu S."/>
            <person name="Kim W."/>
        </authorList>
    </citation>
    <scope>NUCLEOTIDE SEQUENCE [LARGE SCALE GENOMIC DNA]</scope>
    <source>
        <tissue evidence="11">Muscle</tissue>
    </source>
</reference>
<keyword evidence="4 10" id="KW-0812">Transmembrane</keyword>
<comment type="similarity">
    <text evidence="2">Belongs to the ERG4/ERG24 family.</text>
</comment>
<dbReference type="Gene3D" id="1.20.120.1630">
    <property type="match status" value="1"/>
</dbReference>
<evidence type="ECO:0000256" key="2">
    <source>
        <dbReference type="ARBA" id="ARBA00005402"/>
    </source>
</evidence>
<dbReference type="PANTHER" id="PTHR21257">
    <property type="entry name" value="DELTA(14)-STEROL REDUCTASE"/>
    <property type="match status" value="1"/>
</dbReference>
<organism evidence="11 12">
    <name type="scientific">Portunus trituberculatus</name>
    <name type="common">Swimming crab</name>
    <name type="synonym">Neptunus trituberculatus</name>
    <dbReference type="NCBI Taxonomy" id="210409"/>
    <lineage>
        <taxon>Eukaryota</taxon>
        <taxon>Metazoa</taxon>
        <taxon>Ecdysozoa</taxon>
        <taxon>Arthropoda</taxon>
        <taxon>Crustacea</taxon>
        <taxon>Multicrustacea</taxon>
        <taxon>Malacostraca</taxon>
        <taxon>Eumalacostraca</taxon>
        <taxon>Eucarida</taxon>
        <taxon>Decapoda</taxon>
        <taxon>Pleocyemata</taxon>
        <taxon>Brachyura</taxon>
        <taxon>Eubrachyura</taxon>
        <taxon>Portunoidea</taxon>
        <taxon>Portunidae</taxon>
        <taxon>Portuninae</taxon>
        <taxon>Portunus</taxon>
    </lineage>
</organism>
<feature type="transmembrane region" description="Helical" evidence="10">
    <location>
        <begin position="277"/>
        <end position="296"/>
    </location>
</feature>
<feature type="transmembrane region" description="Helical" evidence="10">
    <location>
        <begin position="410"/>
        <end position="431"/>
    </location>
</feature>
<keyword evidence="7 10" id="KW-0472">Membrane</keyword>
<evidence type="ECO:0000313" key="11">
    <source>
        <dbReference type="EMBL" id="MPC34550.1"/>
    </source>
</evidence>
<comment type="subcellular location">
    <subcellularLocation>
        <location evidence="1">Nucleus inner membrane</location>
        <topology evidence="1">Multi-pass membrane protein</topology>
    </subcellularLocation>
</comment>
<evidence type="ECO:0000313" key="12">
    <source>
        <dbReference type="Proteomes" id="UP000324222"/>
    </source>
</evidence>
<dbReference type="GO" id="GO:0003677">
    <property type="term" value="F:DNA binding"/>
    <property type="evidence" value="ECO:0007669"/>
    <property type="project" value="UniProtKB-KW"/>
</dbReference>
<feature type="transmembrane region" description="Helical" evidence="10">
    <location>
        <begin position="247"/>
        <end position="265"/>
    </location>
</feature>
<dbReference type="Proteomes" id="UP000324222">
    <property type="component" value="Unassembled WGS sequence"/>
</dbReference>
<keyword evidence="12" id="KW-1185">Reference proteome</keyword>
<dbReference type="InterPro" id="IPR001171">
    <property type="entry name" value="ERG24_DHCR-like"/>
</dbReference>
<dbReference type="EMBL" id="VSRR010003078">
    <property type="protein sequence ID" value="MPC34550.1"/>
    <property type="molecule type" value="Genomic_DNA"/>
</dbReference>
<keyword evidence="3" id="KW-0597">Phosphoprotein</keyword>
<evidence type="ECO:0000256" key="6">
    <source>
        <dbReference type="ARBA" id="ARBA00023125"/>
    </source>
</evidence>
<evidence type="ECO:0000256" key="5">
    <source>
        <dbReference type="ARBA" id="ARBA00022989"/>
    </source>
</evidence>
<dbReference type="FunFam" id="1.20.120.1630:FF:000013">
    <property type="entry name" value="Lamin-B receptor-like Protein"/>
    <property type="match status" value="1"/>
</dbReference>
<dbReference type="AlphaFoldDB" id="A0A5B7EJ82"/>
<feature type="transmembrane region" description="Helical" evidence="10">
    <location>
        <begin position="189"/>
        <end position="208"/>
    </location>
</feature>
<keyword evidence="8 11" id="KW-0675">Receptor</keyword>
<protein>
    <submittedName>
        <fullName evidence="11">Lamin-B receptor</fullName>
    </submittedName>
</protein>
<evidence type="ECO:0000256" key="1">
    <source>
        <dbReference type="ARBA" id="ARBA00004473"/>
    </source>
</evidence>
<feature type="transmembrane region" description="Helical" evidence="10">
    <location>
        <begin position="311"/>
        <end position="330"/>
    </location>
</feature>
<dbReference type="PANTHER" id="PTHR21257:SF55">
    <property type="entry name" value="DELTA(14)-STEROL REDUCTASE LBR"/>
    <property type="match status" value="1"/>
</dbReference>
<evidence type="ECO:0000256" key="9">
    <source>
        <dbReference type="ARBA" id="ARBA00023242"/>
    </source>
</evidence>
<feature type="transmembrane region" description="Helical" evidence="10">
    <location>
        <begin position="157"/>
        <end position="177"/>
    </location>
</feature>
<proteinExistence type="inferred from homology"/>
<feature type="transmembrane region" description="Helical" evidence="10">
    <location>
        <begin position="74"/>
        <end position="94"/>
    </location>
</feature>
<name>A0A5B7EJ82_PORTR</name>
<sequence length="473" mass="52489">MYARHPPVTDPALLFCSRQVNDVEVNNVKPQKVVVEESPVKRPGVVQRLGSCLCGLVCGAGCLLKRVLSALVPSMATITTLPALAFMLAMPVVLNEMCTKSKCTVMELPSIPQKLQYYYDPLAIAIVLGFMIVQTLLCLVPLGRKVQPISGASVRCNGFVAVVLSLSVVPLCLYMDYNILVVYSKYRHVMATSLVIGIVLSLAAYIHGHYAPKDARNPAGNSGSFLADLFVGREVAPVVLSLDLKFVLVRIVCLAQIVINVLIVVKDMQGHQGQYSPTMLLASIMQIFYAANWIWFEDAYLTTYEYQRQGFGLFLILGDLSMPFILPIFSRFVLNHRTELEWYWLTAIALLNLTGYTMCRGSNNQKHAFRSNPSDPALARLESLPTAAGTRLLVSGWWGLVRHPNYLGDILIVISWALVCGFTHALPWVLVGLDVLFLVARTYEVEACCSKKYGAAWDSYTKRVKCRLIPKVF</sequence>
<dbReference type="GO" id="GO:0005789">
    <property type="term" value="C:endoplasmic reticulum membrane"/>
    <property type="evidence" value="ECO:0007669"/>
    <property type="project" value="TreeGrafter"/>
</dbReference>
<comment type="caution">
    <text evidence="11">The sequence shown here is derived from an EMBL/GenBank/DDBJ whole genome shotgun (WGS) entry which is preliminary data.</text>
</comment>
<feature type="transmembrane region" description="Helical" evidence="10">
    <location>
        <begin position="115"/>
        <end position="137"/>
    </location>
</feature>
<accession>A0A5B7EJ82</accession>
<evidence type="ECO:0000256" key="4">
    <source>
        <dbReference type="ARBA" id="ARBA00022692"/>
    </source>
</evidence>
<dbReference type="GO" id="GO:0006695">
    <property type="term" value="P:cholesterol biosynthetic process"/>
    <property type="evidence" value="ECO:0007669"/>
    <property type="project" value="TreeGrafter"/>
</dbReference>
<feature type="transmembrane region" description="Helical" evidence="10">
    <location>
        <begin position="342"/>
        <end position="358"/>
    </location>
</feature>
<dbReference type="GO" id="GO:0005637">
    <property type="term" value="C:nuclear inner membrane"/>
    <property type="evidence" value="ECO:0007669"/>
    <property type="project" value="UniProtKB-SubCell"/>
</dbReference>
<dbReference type="Pfam" id="PF01222">
    <property type="entry name" value="ERG4_ERG24"/>
    <property type="match status" value="1"/>
</dbReference>
<evidence type="ECO:0000256" key="3">
    <source>
        <dbReference type="ARBA" id="ARBA00022553"/>
    </source>
</evidence>
<keyword evidence="9" id="KW-0539">Nucleus</keyword>
<evidence type="ECO:0000256" key="8">
    <source>
        <dbReference type="ARBA" id="ARBA00023170"/>
    </source>
</evidence>
<evidence type="ECO:0000256" key="7">
    <source>
        <dbReference type="ARBA" id="ARBA00023136"/>
    </source>
</evidence>
<keyword evidence="6" id="KW-0238">DNA-binding</keyword>